<evidence type="ECO:0000313" key="9">
    <source>
        <dbReference type="EMBL" id="HGQ63686.1"/>
    </source>
</evidence>
<feature type="transmembrane region" description="Helical" evidence="7">
    <location>
        <begin position="6"/>
        <end position="31"/>
    </location>
</feature>
<protein>
    <submittedName>
        <fullName evidence="9">Chromate transporter</fullName>
    </submittedName>
</protein>
<evidence type="ECO:0000256" key="7">
    <source>
        <dbReference type="SAM" id="Phobius"/>
    </source>
</evidence>
<dbReference type="InterPro" id="IPR003370">
    <property type="entry name" value="Chromate_transpt"/>
</dbReference>
<comment type="similarity">
    <text evidence="2">Belongs to the chromate ion transporter (CHR) (TC 2.A.51) family.</text>
</comment>
<name>A0A7C4NLA1_9CREN</name>
<feature type="transmembrane region" description="Helical" evidence="7">
    <location>
        <begin position="113"/>
        <end position="133"/>
    </location>
</feature>
<dbReference type="PANTHER" id="PTHR43663">
    <property type="entry name" value="CHROMATE TRANSPORT PROTEIN-RELATED"/>
    <property type="match status" value="1"/>
</dbReference>
<organism evidence="9">
    <name type="scientific">Ignisphaera aggregans</name>
    <dbReference type="NCBI Taxonomy" id="334771"/>
    <lineage>
        <taxon>Archaea</taxon>
        <taxon>Thermoproteota</taxon>
        <taxon>Thermoprotei</taxon>
        <taxon>Desulfurococcales</taxon>
        <taxon>Desulfurococcaceae</taxon>
        <taxon>Ignisphaera</taxon>
    </lineage>
</organism>
<keyword evidence="3" id="KW-1003">Cell membrane</keyword>
<dbReference type="EMBL" id="DTCK01000013">
    <property type="protein sequence ID" value="HGQ35525.1"/>
    <property type="molecule type" value="Genomic_DNA"/>
</dbReference>
<feature type="transmembrane region" description="Helical" evidence="7">
    <location>
        <begin position="167"/>
        <end position="185"/>
    </location>
</feature>
<proteinExistence type="inferred from homology"/>
<evidence type="ECO:0000256" key="2">
    <source>
        <dbReference type="ARBA" id="ARBA00005262"/>
    </source>
</evidence>
<dbReference type="InterPro" id="IPR052518">
    <property type="entry name" value="CHR_Transporter"/>
</dbReference>
<evidence type="ECO:0000256" key="4">
    <source>
        <dbReference type="ARBA" id="ARBA00022692"/>
    </source>
</evidence>
<reference evidence="9" key="1">
    <citation type="journal article" date="2020" name="mSystems">
        <title>Genome- and Community-Level Interaction Insights into Carbon Utilization and Element Cycling Functions of Hydrothermarchaeota in Hydrothermal Sediment.</title>
        <authorList>
            <person name="Zhou Z."/>
            <person name="Liu Y."/>
            <person name="Xu W."/>
            <person name="Pan J."/>
            <person name="Luo Z.H."/>
            <person name="Li M."/>
        </authorList>
    </citation>
    <scope>NUCLEOTIDE SEQUENCE [LARGE SCALE GENOMIC DNA]</scope>
    <source>
        <strain evidence="9">SpSt-637</strain>
        <strain evidence="8">SpSt-667</strain>
    </source>
</reference>
<evidence type="ECO:0000313" key="8">
    <source>
        <dbReference type="EMBL" id="HGQ35525.1"/>
    </source>
</evidence>
<keyword evidence="6 7" id="KW-0472">Membrane</keyword>
<evidence type="ECO:0000256" key="1">
    <source>
        <dbReference type="ARBA" id="ARBA00004651"/>
    </source>
</evidence>
<dbReference type="Pfam" id="PF02417">
    <property type="entry name" value="Chromate_transp"/>
    <property type="match status" value="1"/>
</dbReference>
<dbReference type="EMBL" id="DTBD01000005">
    <property type="protein sequence ID" value="HGQ63686.1"/>
    <property type="molecule type" value="Genomic_DNA"/>
</dbReference>
<keyword evidence="5 7" id="KW-1133">Transmembrane helix</keyword>
<keyword evidence="4 7" id="KW-0812">Transmembrane</keyword>
<dbReference type="AlphaFoldDB" id="A0A7C4NLA1"/>
<comment type="subcellular location">
    <subcellularLocation>
        <location evidence="1">Cell membrane</location>
        <topology evidence="1">Multi-pass membrane protein</topology>
    </subcellularLocation>
</comment>
<dbReference type="GO" id="GO:0005886">
    <property type="term" value="C:plasma membrane"/>
    <property type="evidence" value="ECO:0007669"/>
    <property type="project" value="UniProtKB-SubCell"/>
</dbReference>
<dbReference type="PANTHER" id="PTHR43663:SF1">
    <property type="entry name" value="CHROMATE TRANSPORTER"/>
    <property type="match status" value="1"/>
</dbReference>
<dbReference type="GO" id="GO:0015109">
    <property type="term" value="F:chromate transmembrane transporter activity"/>
    <property type="evidence" value="ECO:0007669"/>
    <property type="project" value="InterPro"/>
</dbReference>
<sequence length="186" mass="19824">MNIPLLIEIFLTFLKIGIVMFGGGYAMIPILRYEIVVRRQWISEQEFVDLIAIAESTPGPIAINSATYVGYKVGGIVGSALATLGIVIPSFTIILCVAIALSRFYTHRLVRGVLNGIRGAVIGLVLSALIVLIRGVLKGLAPISTIITLGIALVIFISIAVFDLDPVMLIALSALIGLILALIGIW</sequence>
<comment type="caution">
    <text evidence="9">The sequence shown here is derived from an EMBL/GenBank/DDBJ whole genome shotgun (WGS) entry which is preliminary data.</text>
</comment>
<evidence type="ECO:0000256" key="6">
    <source>
        <dbReference type="ARBA" id="ARBA00023136"/>
    </source>
</evidence>
<gene>
    <name evidence="9" type="ORF">ENU08_00325</name>
    <name evidence="8" type="ORF">ENU41_02450</name>
</gene>
<evidence type="ECO:0000256" key="5">
    <source>
        <dbReference type="ARBA" id="ARBA00022989"/>
    </source>
</evidence>
<evidence type="ECO:0000256" key="3">
    <source>
        <dbReference type="ARBA" id="ARBA00022475"/>
    </source>
</evidence>
<feature type="transmembrane region" description="Helical" evidence="7">
    <location>
        <begin position="80"/>
        <end position="101"/>
    </location>
</feature>
<feature type="transmembrane region" description="Helical" evidence="7">
    <location>
        <begin position="140"/>
        <end position="161"/>
    </location>
</feature>
<accession>A0A7C4NLA1</accession>